<dbReference type="RefSeq" id="WP_188530657.1">
    <property type="nucleotide sequence ID" value="NZ_BMGR01000005.1"/>
</dbReference>
<comment type="caution">
    <text evidence="3">The sequence shown here is derived from an EMBL/GenBank/DDBJ whole genome shotgun (WGS) entry which is preliminary data.</text>
</comment>
<dbReference type="EMBL" id="BMGR01000005">
    <property type="protein sequence ID" value="GGG00573.1"/>
    <property type="molecule type" value="Genomic_DNA"/>
</dbReference>
<dbReference type="AlphaFoldDB" id="A0A917CV05"/>
<accession>A0A917CV05</accession>
<evidence type="ECO:0000259" key="2">
    <source>
        <dbReference type="Pfam" id="PF07811"/>
    </source>
</evidence>
<dbReference type="InterPro" id="IPR012495">
    <property type="entry name" value="TadE-like_dom"/>
</dbReference>
<proteinExistence type="predicted"/>
<keyword evidence="1" id="KW-1133">Transmembrane helix</keyword>
<dbReference type="Proteomes" id="UP000644756">
    <property type="component" value="Unassembled WGS sequence"/>
</dbReference>
<protein>
    <recommendedName>
        <fullName evidence="2">TadE-like domain-containing protein</fullName>
    </recommendedName>
</protein>
<keyword evidence="1" id="KW-0472">Membrane</keyword>
<organism evidence="3 4">
    <name type="scientific">Paenibacillus abyssi</name>
    <dbReference type="NCBI Taxonomy" id="1340531"/>
    <lineage>
        <taxon>Bacteria</taxon>
        <taxon>Bacillati</taxon>
        <taxon>Bacillota</taxon>
        <taxon>Bacilli</taxon>
        <taxon>Bacillales</taxon>
        <taxon>Paenibacillaceae</taxon>
        <taxon>Paenibacillus</taxon>
    </lineage>
</organism>
<reference evidence="3" key="1">
    <citation type="journal article" date="2014" name="Int. J. Syst. Evol. Microbiol.">
        <title>Complete genome sequence of Corynebacterium casei LMG S-19264T (=DSM 44701T), isolated from a smear-ripened cheese.</title>
        <authorList>
            <consortium name="US DOE Joint Genome Institute (JGI-PGF)"/>
            <person name="Walter F."/>
            <person name="Albersmeier A."/>
            <person name="Kalinowski J."/>
            <person name="Ruckert C."/>
        </authorList>
    </citation>
    <scope>NUCLEOTIDE SEQUENCE</scope>
    <source>
        <strain evidence="3">CGMCC 1.12987</strain>
    </source>
</reference>
<feature type="domain" description="TadE-like" evidence="2">
    <location>
        <begin position="11"/>
        <end position="52"/>
    </location>
</feature>
<evidence type="ECO:0000313" key="4">
    <source>
        <dbReference type="Proteomes" id="UP000644756"/>
    </source>
</evidence>
<reference evidence="3" key="2">
    <citation type="submission" date="2020-09" db="EMBL/GenBank/DDBJ databases">
        <authorList>
            <person name="Sun Q."/>
            <person name="Zhou Y."/>
        </authorList>
    </citation>
    <scope>NUCLEOTIDE SEQUENCE</scope>
    <source>
        <strain evidence="3">CGMCC 1.12987</strain>
    </source>
</reference>
<feature type="transmembrane region" description="Helical" evidence="1">
    <location>
        <begin position="16"/>
        <end position="38"/>
    </location>
</feature>
<evidence type="ECO:0000256" key="1">
    <source>
        <dbReference type="SAM" id="Phobius"/>
    </source>
</evidence>
<keyword evidence="1" id="KW-0812">Transmembrane</keyword>
<dbReference type="Pfam" id="PF07811">
    <property type="entry name" value="TadE"/>
    <property type="match status" value="1"/>
</dbReference>
<keyword evidence="4" id="KW-1185">Reference proteome</keyword>
<sequence>MKRLIRENRAQSLTEFALLLPLLLLLICGIFDICRIMYGYMHLNMAVQEVVRLGGMGKTDSEVTAFAREYVKLGDADHLHVSITPNDSLRNSGEYVTVKLTQELDFLTPLISNILPAPVITAKSTTRVE</sequence>
<gene>
    <name evidence="3" type="ORF">GCM10010916_17160</name>
</gene>
<evidence type="ECO:0000313" key="3">
    <source>
        <dbReference type="EMBL" id="GGG00573.1"/>
    </source>
</evidence>
<name>A0A917CV05_9BACL</name>